<keyword evidence="1" id="KW-0805">Transcription regulation</keyword>
<dbReference type="Proteomes" id="UP000186666">
    <property type="component" value="Unassembled WGS sequence"/>
</dbReference>
<dbReference type="Pfam" id="PF12833">
    <property type="entry name" value="HTH_18"/>
    <property type="match status" value="1"/>
</dbReference>
<dbReference type="InterPro" id="IPR018060">
    <property type="entry name" value="HTH_AraC"/>
</dbReference>
<keyword evidence="2 5" id="KW-0238">DNA-binding</keyword>
<evidence type="ECO:0000256" key="3">
    <source>
        <dbReference type="ARBA" id="ARBA00023163"/>
    </source>
</evidence>
<dbReference type="PRINTS" id="PR00032">
    <property type="entry name" value="HTHARAC"/>
</dbReference>
<dbReference type="PANTHER" id="PTHR43280">
    <property type="entry name" value="ARAC-FAMILY TRANSCRIPTIONAL REGULATOR"/>
    <property type="match status" value="1"/>
</dbReference>
<evidence type="ECO:0000313" key="5">
    <source>
        <dbReference type="EMBL" id="SIR38557.1"/>
    </source>
</evidence>
<feature type="domain" description="HTH araC/xylS-type" evidence="4">
    <location>
        <begin position="174"/>
        <end position="272"/>
    </location>
</feature>
<dbReference type="SMART" id="SM00342">
    <property type="entry name" value="HTH_ARAC"/>
    <property type="match status" value="1"/>
</dbReference>
<dbReference type="SUPFAM" id="SSF51215">
    <property type="entry name" value="Regulatory protein AraC"/>
    <property type="match status" value="1"/>
</dbReference>
<dbReference type="InterPro" id="IPR020449">
    <property type="entry name" value="Tscrpt_reg_AraC-type_HTH"/>
</dbReference>
<dbReference type="InterPro" id="IPR003313">
    <property type="entry name" value="AraC-bd"/>
</dbReference>
<keyword evidence="3" id="KW-0804">Transcription</keyword>
<sequence>MISVNMSNPAILLETPRLVSVSYLQDLITSDNSPRENIFTELLLIQGGRGEIHFDNQVVSVREGDLMVCNPGVKLLTRSSDDYPLKGIRILIGNIKLHEMPPDILIDASKNPILHLQKNYDILSRYFTNVLLENTDLKLGSQDLISFMLQSIIIHIIRIANQPKETANISTISRNARDYIQENYAQDLSLSMLASFVFVSPYHLAHIFKEEIGMSPIQYMIKCRIDEAKRMLAQTDLSVREIAQHIGYPNANYFNILFKKITGESPGKFRKY</sequence>
<gene>
    <name evidence="5" type="ORF">SAMN05421578_112120</name>
</gene>
<comment type="caution">
    <text evidence="5">The sequence shown here is derived from an EMBL/GenBank/DDBJ whole genome shotgun (WGS) entry which is preliminary data.</text>
</comment>
<dbReference type="Pfam" id="PF02311">
    <property type="entry name" value="AraC_binding"/>
    <property type="match status" value="1"/>
</dbReference>
<name>A0ABY1K7Z8_9BACL</name>
<dbReference type="InterPro" id="IPR018062">
    <property type="entry name" value="HTH_AraC-typ_CS"/>
</dbReference>
<dbReference type="SUPFAM" id="SSF46689">
    <property type="entry name" value="Homeodomain-like"/>
    <property type="match status" value="2"/>
</dbReference>
<evidence type="ECO:0000256" key="1">
    <source>
        <dbReference type="ARBA" id="ARBA00023015"/>
    </source>
</evidence>
<organism evidence="5 6">
    <name type="scientific">Paenibacillus macquariensis</name>
    <dbReference type="NCBI Taxonomy" id="948756"/>
    <lineage>
        <taxon>Bacteria</taxon>
        <taxon>Bacillati</taxon>
        <taxon>Bacillota</taxon>
        <taxon>Bacilli</taxon>
        <taxon>Bacillales</taxon>
        <taxon>Paenibacillaceae</taxon>
        <taxon>Paenibacillus</taxon>
    </lineage>
</organism>
<protein>
    <submittedName>
        <fullName evidence="5">AraC-type DNA-binding protein</fullName>
    </submittedName>
</protein>
<dbReference type="InterPro" id="IPR009057">
    <property type="entry name" value="Homeodomain-like_sf"/>
</dbReference>
<dbReference type="PROSITE" id="PS00041">
    <property type="entry name" value="HTH_ARAC_FAMILY_1"/>
    <property type="match status" value="1"/>
</dbReference>
<dbReference type="PANTHER" id="PTHR43280:SF28">
    <property type="entry name" value="HTH-TYPE TRANSCRIPTIONAL ACTIVATOR RHAS"/>
    <property type="match status" value="1"/>
</dbReference>
<dbReference type="PROSITE" id="PS01124">
    <property type="entry name" value="HTH_ARAC_FAMILY_2"/>
    <property type="match status" value="1"/>
</dbReference>
<dbReference type="GO" id="GO:0003677">
    <property type="term" value="F:DNA binding"/>
    <property type="evidence" value="ECO:0007669"/>
    <property type="project" value="UniProtKB-KW"/>
</dbReference>
<evidence type="ECO:0000256" key="2">
    <source>
        <dbReference type="ARBA" id="ARBA00023125"/>
    </source>
</evidence>
<proteinExistence type="predicted"/>
<dbReference type="EMBL" id="FTNK01000012">
    <property type="protein sequence ID" value="SIR38557.1"/>
    <property type="molecule type" value="Genomic_DNA"/>
</dbReference>
<dbReference type="InterPro" id="IPR037923">
    <property type="entry name" value="HTH-like"/>
</dbReference>
<keyword evidence="6" id="KW-1185">Reference proteome</keyword>
<evidence type="ECO:0000313" key="6">
    <source>
        <dbReference type="Proteomes" id="UP000186666"/>
    </source>
</evidence>
<accession>A0ABY1K7Z8</accession>
<reference evidence="5 6" key="1">
    <citation type="submission" date="2017-01" db="EMBL/GenBank/DDBJ databases">
        <authorList>
            <person name="Varghese N."/>
            <person name="Submissions S."/>
        </authorList>
    </citation>
    <scope>NUCLEOTIDE SEQUENCE [LARGE SCALE GENOMIC DNA]</scope>
    <source>
        <strain evidence="5 6">ATCC 23464</strain>
    </source>
</reference>
<dbReference type="Gene3D" id="1.10.10.60">
    <property type="entry name" value="Homeodomain-like"/>
    <property type="match status" value="2"/>
</dbReference>
<evidence type="ECO:0000259" key="4">
    <source>
        <dbReference type="PROSITE" id="PS01124"/>
    </source>
</evidence>